<dbReference type="PROSITE" id="PS50972">
    <property type="entry name" value="PTERIN_BINDING"/>
    <property type="match status" value="1"/>
</dbReference>
<dbReference type="GO" id="GO:0004156">
    <property type="term" value="F:dihydropteroate synthase activity"/>
    <property type="evidence" value="ECO:0007669"/>
    <property type="project" value="UniProtKB-EC"/>
</dbReference>
<evidence type="ECO:0000256" key="7">
    <source>
        <dbReference type="ARBA" id="ARBA00022679"/>
    </source>
</evidence>
<name>A0A0D0WVQ7_9ACTN</name>
<dbReference type="PANTHER" id="PTHR20941">
    <property type="entry name" value="FOLATE SYNTHESIS PROTEINS"/>
    <property type="match status" value="1"/>
</dbReference>
<evidence type="ECO:0000256" key="12">
    <source>
        <dbReference type="RuleBase" id="RU361205"/>
    </source>
</evidence>
<protein>
    <recommendedName>
        <fullName evidence="6 12">Dihydropteroate synthase</fullName>
        <shortName evidence="12">DHPS</shortName>
        <ecNumber evidence="5 12">2.5.1.15</ecNumber>
    </recommendedName>
    <alternativeName>
        <fullName evidence="11 12">Dihydropteroate pyrophosphorylase</fullName>
    </alternativeName>
</protein>
<dbReference type="Proteomes" id="UP000032254">
    <property type="component" value="Unassembled WGS sequence"/>
</dbReference>
<keyword evidence="8 12" id="KW-0479">Metal-binding</keyword>
<comment type="caution">
    <text evidence="15">The sequence shown here is derived from an EMBL/GenBank/DDBJ whole genome shotgun (WGS) entry which is preliminary data.</text>
</comment>
<dbReference type="Gene3D" id="3.20.20.20">
    <property type="entry name" value="Dihydropteroate synthase-like"/>
    <property type="match status" value="1"/>
</dbReference>
<dbReference type="SUPFAM" id="SSF51717">
    <property type="entry name" value="Dihydropteroate synthetase-like"/>
    <property type="match status" value="1"/>
</dbReference>
<dbReference type="EC" id="2.5.1.15" evidence="5 12"/>
<dbReference type="EMBL" id="JXSX01000002">
    <property type="protein sequence ID" value="KIR62714.1"/>
    <property type="molecule type" value="Genomic_DNA"/>
</dbReference>
<proteinExistence type="inferred from homology"/>
<dbReference type="NCBIfam" id="TIGR01496">
    <property type="entry name" value="DHPS"/>
    <property type="match status" value="1"/>
</dbReference>
<dbReference type="GO" id="GO:0046656">
    <property type="term" value="P:folic acid biosynthetic process"/>
    <property type="evidence" value="ECO:0007669"/>
    <property type="project" value="UniProtKB-KW"/>
</dbReference>
<evidence type="ECO:0000313" key="15">
    <source>
        <dbReference type="EMBL" id="KIR62714.1"/>
    </source>
</evidence>
<evidence type="ECO:0000256" key="6">
    <source>
        <dbReference type="ARBA" id="ARBA00016919"/>
    </source>
</evidence>
<dbReference type="CDD" id="cd00739">
    <property type="entry name" value="DHPS"/>
    <property type="match status" value="1"/>
</dbReference>
<evidence type="ECO:0000256" key="13">
    <source>
        <dbReference type="SAM" id="MobiDB-lite"/>
    </source>
</evidence>
<sequence length="306" mass="31488">MTDLVRTRTPVVMGVLNVTPDSFSDGGRYADLDAAVAHGVRLKEEGAHLVDVGGESTRPGADRVDAATEAARVLPVVRELAATGVAVSIDTSRARVAEAALAAGAAVVNDVSGGLADPDMARVVRDAGCPWVLMHWRGHSRGMSALAHYTDVVTDVRAELAERVDAALAAGVTADRIVIDPGLGFAKTAEHNWQLTARLPELLELGLPLLFGASRKSYLGRLLAAADGTPRPTAGRETATAATSLLAVAAGAWGVRVHDVLGTVDALAVWRASGSPRLAPAREGGRAAGRGPRATAGVGSPTEGER</sequence>
<keyword evidence="16" id="KW-1185">Reference proteome</keyword>
<feature type="region of interest" description="Disordered" evidence="13">
    <location>
        <begin position="277"/>
        <end position="306"/>
    </location>
</feature>
<evidence type="ECO:0000256" key="4">
    <source>
        <dbReference type="ARBA" id="ARBA00009503"/>
    </source>
</evidence>
<organism evidence="15 16">
    <name type="scientific">Micromonospora haikouensis</name>
    <dbReference type="NCBI Taxonomy" id="686309"/>
    <lineage>
        <taxon>Bacteria</taxon>
        <taxon>Bacillati</taxon>
        <taxon>Actinomycetota</taxon>
        <taxon>Actinomycetes</taxon>
        <taxon>Micromonosporales</taxon>
        <taxon>Micromonosporaceae</taxon>
        <taxon>Micromonospora</taxon>
    </lineage>
</organism>
<comment type="cofactor">
    <cofactor evidence="2 12">
        <name>Mg(2+)</name>
        <dbReference type="ChEBI" id="CHEBI:18420"/>
    </cofactor>
</comment>
<accession>A0A0D0WVQ7</accession>
<evidence type="ECO:0000256" key="2">
    <source>
        <dbReference type="ARBA" id="ARBA00001946"/>
    </source>
</evidence>
<feature type="compositionally biased region" description="Low complexity" evidence="13">
    <location>
        <begin position="289"/>
        <end position="299"/>
    </location>
</feature>
<evidence type="ECO:0000256" key="10">
    <source>
        <dbReference type="ARBA" id="ARBA00022909"/>
    </source>
</evidence>
<keyword evidence="10 12" id="KW-0289">Folate biosynthesis</keyword>
<keyword evidence="7 12" id="KW-0808">Transferase</keyword>
<evidence type="ECO:0000256" key="9">
    <source>
        <dbReference type="ARBA" id="ARBA00022842"/>
    </source>
</evidence>
<dbReference type="GO" id="GO:0005829">
    <property type="term" value="C:cytosol"/>
    <property type="evidence" value="ECO:0007669"/>
    <property type="project" value="TreeGrafter"/>
</dbReference>
<dbReference type="RefSeq" id="WP_043965004.1">
    <property type="nucleotide sequence ID" value="NZ_JBEZEN010000002.1"/>
</dbReference>
<dbReference type="UniPathway" id="UPA00077">
    <property type="reaction ID" value="UER00156"/>
</dbReference>
<dbReference type="GO" id="GO:0046654">
    <property type="term" value="P:tetrahydrofolate biosynthetic process"/>
    <property type="evidence" value="ECO:0007669"/>
    <property type="project" value="UniProtKB-UniPathway"/>
</dbReference>
<evidence type="ECO:0000259" key="14">
    <source>
        <dbReference type="PROSITE" id="PS50972"/>
    </source>
</evidence>
<reference evidence="15 16" key="1">
    <citation type="submission" date="2015-01" db="EMBL/GenBank/DDBJ databases">
        <title>Sequencing and annotation of Micromonospora carbonacea strain JXNU-1 genome.</title>
        <authorList>
            <person name="Long Z."/>
            <person name="Huang Y."/>
            <person name="Jiang Y."/>
        </authorList>
    </citation>
    <scope>NUCLEOTIDE SEQUENCE [LARGE SCALE GENOMIC DNA]</scope>
    <source>
        <strain evidence="15 16">JXNU-1</strain>
    </source>
</reference>
<feature type="domain" description="Pterin-binding" evidence="14">
    <location>
        <begin position="10"/>
        <end position="268"/>
    </location>
</feature>
<dbReference type="PATRIC" id="fig|47853.6.peg.3597"/>
<dbReference type="FunFam" id="3.20.20.20:FF:000006">
    <property type="entry name" value="Dihydropteroate synthase"/>
    <property type="match status" value="1"/>
</dbReference>
<evidence type="ECO:0000313" key="16">
    <source>
        <dbReference type="Proteomes" id="UP000032254"/>
    </source>
</evidence>
<evidence type="ECO:0000256" key="1">
    <source>
        <dbReference type="ARBA" id="ARBA00000012"/>
    </source>
</evidence>
<evidence type="ECO:0000256" key="11">
    <source>
        <dbReference type="ARBA" id="ARBA00030193"/>
    </source>
</evidence>
<dbReference type="GO" id="GO:0046872">
    <property type="term" value="F:metal ion binding"/>
    <property type="evidence" value="ECO:0007669"/>
    <property type="project" value="UniProtKB-KW"/>
</dbReference>
<dbReference type="AlphaFoldDB" id="A0A0D0WVQ7"/>
<evidence type="ECO:0000256" key="5">
    <source>
        <dbReference type="ARBA" id="ARBA00012458"/>
    </source>
</evidence>
<dbReference type="InterPro" id="IPR045031">
    <property type="entry name" value="DHP_synth-like"/>
</dbReference>
<dbReference type="GeneID" id="301305790"/>
<dbReference type="PROSITE" id="PS00792">
    <property type="entry name" value="DHPS_1"/>
    <property type="match status" value="1"/>
</dbReference>
<dbReference type="InterPro" id="IPR011005">
    <property type="entry name" value="Dihydropteroate_synth-like_sf"/>
</dbReference>
<comment type="pathway">
    <text evidence="3 12">Cofactor biosynthesis; tetrahydrofolate biosynthesis; 7,8-dihydrofolate from 2-amino-4-hydroxy-6-hydroxymethyl-7,8-dihydropteridine diphosphate and 4-aminobenzoate: step 1/2.</text>
</comment>
<dbReference type="PROSITE" id="PS00793">
    <property type="entry name" value="DHPS_2"/>
    <property type="match status" value="1"/>
</dbReference>
<dbReference type="InterPro" id="IPR000489">
    <property type="entry name" value="Pterin-binding_dom"/>
</dbReference>
<gene>
    <name evidence="15" type="ORF">TK50_17185</name>
</gene>
<keyword evidence="9 12" id="KW-0460">Magnesium</keyword>
<dbReference type="Pfam" id="PF00809">
    <property type="entry name" value="Pterin_bind"/>
    <property type="match status" value="1"/>
</dbReference>
<evidence type="ECO:0000256" key="8">
    <source>
        <dbReference type="ARBA" id="ARBA00022723"/>
    </source>
</evidence>
<dbReference type="InterPro" id="IPR006390">
    <property type="entry name" value="DHP_synth_dom"/>
</dbReference>
<dbReference type="PANTHER" id="PTHR20941:SF1">
    <property type="entry name" value="FOLIC ACID SYNTHESIS PROTEIN FOL1"/>
    <property type="match status" value="1"/>
</dbReference>
<evidence type="ECO:0000256" key="3">
    <source>
        <dbReference type="ARBA" id="ARBA00004763"/>
    </source>
</evidence>
<dbReference type="OrthoDB" id="9811744at2"/>
<comment type="similarity">
    <text evidence="4 12">Belongs to the DHPS family.</text>
</comment>
<comment type="catalytic activity">
    <reaction evidence="1">
        <text>(7,8-dihydropterin-6-yl)methyl diphosphate + 4-aminobenzoate = 7,8-dihydropteroate + diphosphate</text>
        <dbReference type="Rhea" id="RHEA:19949"/>
        <dbReference type="ChEBI" id="CHEBI:17836"/>
        <dbReference type="ChEBI" id="CHEBI:17839"/>
        <dbReference type="ChEBI" id="CHEBI:33019"/>
        <dbReference type="ChEBI" id="CHEBI:72950"/>
        <dbReference type="EC" id="2.5.1.15"/>
    </reaction>
</comment>
<comment type="function">
    <text evidence="12">Catalyzes the condensation of para-aminobenzoate (pABA) with 6-hydroxymethyl-7,8-dihydropterin diphosphate (DHPt-PP) to form 7,8-dihydropteroate (H2Pte), the immediate precursor of folate derivatives.</text>
</comment>